<accession>A0A9C7Q0E9</accession>
<evidence type="ECO:0000313" key="2">
    <source>
        <dbReference type="Proteomes" id="UP001061958"/>
    </source>
</evidence>
<organism evidence="1 2">
    <name type="scientific">Galdieria partita</name>
    <dbReference type="NCBI Taxonomy" id="83374"/>
    <lineage>
        <taxon>Eukaryota</taxon>
        <taxon>Rhodophyta</taxon>
        <taxon>Bangiophyceae</taxon>
        <taxon>Galdieriales</taxon>
        <taxon>Galdieriaceae</taxon>
        <taxon>Galdieria</taxon>
    </lineage>
</organism>
<dbReference type="OrthoDB" id="10332207at2759"/>
<keyword evidence="2" id="KW-1185">Reference proteome</keyword>
<protein>
    <submittedName>
        <fullName evidence="1">Uncharacterized protein</fullName>
    </submittedName>
</protein>
<reference evidence="1" key="2">
    <citation type="submission" date="2022-01" db="EMBL/GenBank/DDBJ databases">
        <authorList>
            <person name="Hirooka S."/>
            <person name="Miyagishima S.Y."/>
        </authorList>
    </citation>
    <scope>NUCLEOTIDE SEQUENCE</scope>
    <source>
        <strain evidence="1">NBRC 102759</strain>
    </source>
</reference>
<name>A0A9C7Q0E9_9RHOD</name>
<dbReference type="EMBL" id="BQMJ01000049">
    <property type="protein sequence ID" value="GJQ13926.1"/>
    <property type="molecule type" value="Genomic_DNA"/>
</dbReference>
<gene>
    <name evidence="1" type="ORF">GpartN1_g5717.t1</name>
</gene>
<dbReference type="AlphaFoldDB" id="A0A9C7Q0E9"/>
<evidence type="ECO:0000313" key="1">
    <source>
        <dbReference type="EMBL" id="GJQ13926.1"/>
    </source>
</evidence>
<dbReference type="Proteomes" id="UP001061958">
    <property type="component" value="Unassembled WGS sequence"/>
</dbReference>
<comment type="caution">
    <text evidence="1">The sequence shown here is derived from an EMBL/GenBank/DDBJ whole genome shotgun (WGS) entry which is preliminary data.</text>
</comment>
<proteinExistence type="predicted"/>
<sequence length="305" mass="34912">MEITSLGFVSFTTLGRQTIVKHRHFTLCTQKYGNRYISLSSFPFRSMLKAKTPESDSSLSSSEMCLEQIPSEDLLKEIQRLREENERLRKFAAIDSVTSDVQTESFVDDRLLGLPLEDGRFLPFSVVEVKNPNFRIIPVLGEAQLVDRELLVNCKEEVFETHSQIPKSKPAVEAVFDSLWSKCRVPDWSLSSRHVVVPSCEIISDERRPVGIFIPASLLRVSFIDGIDHKVLMIFETEETYLSEKDSSDGIWLWQSPDKSTLHIGWLRKANTEWNPIGRLLLCLSPKIESAYHEAQTFLEVDEVF</sequence>
<reference evidence="1" key="1">
    <citation type="journal article" date="2022" name="Proc. Natl. Acad. Sci. U.S.A.">
        <title>Life cycle and functional genomics of the unicellular red alga Galdieria for elucidating algal and plant evolution and industrial use.</title>
        <authorList>
            <person name="Hirooka S."/>
            <person name="Itabashi T."/>
            <person name="Ichinose T.M."/>
            <person name="Onuma R."/>
            <person name="Fujiwara T."/>
            <person name="Yamashita S."/>
            <person name="Jong L.W."/>
            <person name="Tomita R."/>
            <person name="Iwane A.H."/>
            <person name="Miyagishima S.Y."/>
        </authorList>
    </citation>
    <scope>NUCLEOTIDE SEQUENCE</scope>
    <source>
        <strain evidence="1">NBRC 102759</strain>
    </source>
</reference>